<feature type="compositionally biased region" description="Low complexity" evidence="16">
    <location>
        <begin position="1638"/>
        <end position="1669"/>
    </location>
</feature>
<feature type="region of interest" description="Disordered" evidence="16">
    <location>
        <begin position="1299"/>
        <end position="1373"/>
    </location>
</feature>
<feature type="region of interest" description="Disordered" evidence="16">
    <location>
        <begin position="1711"/>
        <end position="1854"/>
    </location>
</feature>
<dbReference type="SMART" id="SM00382">
    <property type="entry name" value="AAA"/>
    <property type="match status" value="1"/>
</dbReference>
<feature type="region of interest" description="Disordered" evidence="16">
    <location>
        <begin position="1863"/>
        <end position="1882"/>
    </location>
</feature>
<feature type="compositionally biased region" description="Polar residues" evidence="16">
    <location>
        <begin position="676"/>
        <end position="704"/>
    </location>
</feature>
<dbReference type="Gene3D" id="3.40.50.300">
    <property type="entry name" value="P-loop containing nucleotide triphosphate hydrolases"/>
    <property type="match status" value="1"/>
</dbReference>
<feature type="compositionally biased region" description="Polar residues" evidence="16">
    <location>
        <begin position="1518"/>
        <end position="1527"/>
    </location>
</feature>
<keyword evidence="6" id="KW-0378">Hydrolase</keyword>
<evidence type="ECO:0000259" key="17">
    <source>
        <dbReference type="PROSITE" id="PS50051"/>
    </source>
</evidence>
<dbReference type="SMART" id="SM00350">
    <property type="entry name" value="MCM"/>
    <property type="match status" value="1"/>
</dbReference>
<evidence type="ECO:0000256" key="16">
    <source>
        <dbReference type="SAM" id="MobiDB-lite"/>
    </source>
</evidence>
<dbReference type="InterPro" id="IPR001208">
    <property type="entry name" value="MCM_dom"/>
</dbReference>
<feature type="region of interest" description="Disordered" evidence="16">
    <location>
        <begin position="659"/>
        <end position="725"/>
    </location>
</feature>
<feature type="region of interest" description="Disordered" evidence="16">
    <location>
        <begin position="1498"/>
        <end position="1577"/>
    </location>
</feature>
<evidence type="ECO:0000256" key="14">
    <source>
        <dbReference type="ARBA" id="ARBA00047995"/>
    </source>
</evidence>
<dbReference type="PRINTS" id="PR01657">
    <property type="entry name" value="MCMFAMILY"/>
</dbReference>
<evidence type="ECO:0000256" key="15">
    <source>
        <dbReference type="RuleBase" id="RU004070"/>
    </source>
</evidence>
<dbReference type="GeneID" id="101864319"/>
<comment type="similarity">
    <text evidence="2 15">Belongs to the MCM family.</text>
</comment>
<evidence type="ECO:0000313" key="18">
    <source>
        <dbReference type="Proteomes" id="UP000694888"/>
    </source>
</evidence>
<keyword evidence="18" id="KW-1185">Reference proteome</keyword>
<evidence type="ECO:0000256" key="9">
    <source>
        <dbReference type="ARBA" id="ARBA00023125"/>
    </source>
</evidence>
<dbReference type="Pfam" id="PF17855">
    <property type="entry name" value="MCM_lid"/>
    <property type="match status" value="1"/>
</dbReference>
<feature type="compositionally biased region" description="Basic and acidic residues" evidence="16">
    <location>
        <begin position="1321"/>
        <end position="1342"/>
    </location>
</feature>
<feature type="compositionally biased region" description="Basic and acidic residues" evidence="16">
    <location>
        <begin position="1157"/>
        <end position="1167"/>
    </location>
</feature>
<evidence type="ECO:0000256" key="10">
    <source>
        <dbReference type="ARBA" id="ARBA00023204"/>
    </source>
</evidence>
<feature type="compositionally biased region" description="Polar residues" evidence="16">
    <location>
        <begin position="1753"/>
        <end position="1803"/>
    </location>
</feature>
<dbReference type="InterPro" id="IPR033762">
    <property type="entry name" value="MCM_OB"/>
</dbReference>
<accession>A0ABM1A594</accession>
<gene>
    <name evidence="19" type="primary">LOC101864319</name>
</gene>
<protein>
    <recommendedName>
        <fullName evidence="12">DNA helicase MCM9</fullName>
        <ecNumber evidence="3">3.6.4.12</ecNumber>
    </recommendedName>
    <alternativeName>
        <fullName evidence="13">Minichromosome maintenance 9</fullName>
    </alternativeName>
</protein>
<dbReference type="SUPFAM" id="SSF52540">
    <property type="entry name" value="P-loop containing nucleoside triphosphate hydrolases"/>
    <property type="match status" value="1"/>
</dbReference>
<dbReference type="Proteomes" id="UP000694888">
    <property type="component" value="Unplaced"/>
</dbReference>
<feature type="compositionally biased region" description="Low complexity" evidence="16">
    <location>
        <begin position="665"/>
        <end position="675"/>
    </location>
</feature>
<evidence type="ECO:0000256" key="1">
    <source>
        <dbReference type="ARBA" id="ARBA00004123"/>
    </source>
</evidence>
<dbReference type="SUPFAM" id="SSF50249">
    <property type="entry name" value="Nucleic acid-binding proteins"/>
    <property type="match status" value="1"/>
</dbReference>
<feature type="compositionally biased region" description="Basic and acidic residues" evidence="16">
    <location>
        <begin position="1447"/>
        <end position="1456"/>
    </location>
</feature>
<name>A0ABM1A594_APLCA</name>
<keyword evidence="11" id="KW-0539">Nucleus</keyword>
<evidence type="ECO:0000256" key="12">
    <source>
        <dbReference type="ARBA" id="ARBA00041085"/>
    </source>
</evidence>
<feature type="region of interest" description="Disordered" evidence="16">
    <location>
        <begin position="1005"/>
        <end position="1198"/>
    </location>
</feature>
<dbReference type="Pfam" id="PF00493">
    <property type="entry name" value="MCM"/>
    <property type="match status" value="1"/>
</dbReference>
<dbReference type="Pfam" id="PF17207">
    <property type="entry name" value="MCM_OB"/>
    <property type="match status" value="1"/>
</dbReference>
<dbReference type="RefSeq" id="XP_012941087.1">
    <property type="nucleotide sequence ID" value="XM_013085633.2"/>
</dbReference>
<feature type="region of interest" description="Disordered" evidence="16">
    <location>
        <begin position="739"/>
        <end position="803"/>
    </location>
</feature>
<dbReference type="Pfam" id="PF26066">
    <property type="entry name" value="MCM9_N"/>
    <property type="match status" value="1"/>
</dbReference>
<dbReference type="InterPro" id="IPR041562">
    <property type="entry name" value="MCM_lid"/>
</dbReference>
<evidence type="ECO:0000313" key="19">
    <source>
        <dbReference type="RefSeq" id="XP_012941087.1"/>
    </source>
</evidence>
<feature type="compositionally biased region" description="Polar residues" evidence="16">
    <location>
        <begin position="716"/>
        <end position="725"/>
    </location>
</feature>
<feature type="region of interest" description="Disordered" evidence="16">
    <location>
        <begin position="1208"/>
        <end position="1227"/>
    </location>
</feature>
<feature type="compositionally biased region" description="Polar residues" evidence="16">
    <location>
        <begin position="1535"/>
        <end position="1544"/>
    </location>
</feature>
<dbReference type="PANTHER" id="PTHR11630">
    <property type="entry name" value="DNA REPLICATION LICENSING FACTOR MCM FAMILY MEMBER"/>
    <property type="match status" value="1"/>
</dbReference>
<feature type="compositionally biased region" description="Polar residues" evidence="16">
    <location>
        <begin position="1013"/>
        <end position="1022"/>
    </location>
</feature>
<feature type="compositionally biased region" description="Low complexity" evidence="16">
    <location>
        <begin position="1867"/>
        <end position="1882"/>
    </location>
</feature>
<dbReference type="InterPro" id="IPR031327">
    <property type="entry name" value="MCM"/>
</dbReference>
<dbReference type="InterPro" id="IPR003593">
    <property type="entry name" value="AAA+_ATPase"/>
</dbReference>
<feature type="region of interest" description="Disordered" evidence="16">
    <location>
        <begin position="1629"/>
        <end position="1672"/>
    </location>
</feature>
<keyword evidence="9 15" id="KW-0238">DNA-binding</keyword>
<dbReference type="InterPro" id="IPR027417">
    <property type="entry name" value="P-loop_NTPase"/>
</dbReference>
<sequence>MSVSSQEELKNAFKSYLLDKHEQDVLTVLEEDDEDEFYHVTVDATSLFETNTEFCDQLLPRPLDTLDRFDVALVDAQVLLKTRQEESSQCAHLTVKRKVHVRVMSLPVCPELIKTTLPRTQDVGSFLAVTGTVIRTTQVKMLEHEREYMCTRCRTVITAKADFEQFYSLAKPAMCINEACGGNNLMALGDKGAGPSDCRNYQEIKIQEQVQRLSMGTIPRAMWVVLEDDLVDSCKAGDDVSVCGVVRQRWRPPSADARCDIEIVLHANHVLVTNEQRNDLLITQELKNEIKDFWNEHQLSPLAGRNAILSSLCPQVYGLYVVKLAVAVVLAGGLQRVDEGGSKVRGEIHLLLVGDPGTGKSQFLKYASKITPRSVLTTGIGSTSAGLTVTAVKDSGEWQLEAGALVLADGGLCCIDEFNSIKEHDKTSIHEAMEQQTISVAKAGLVCKLNTRTTILAATNPKGHYDPNESLCVNVALASPLLSRFDLVLVLLDSQNDRWDRVVSSFILEGKDPAADLSGLWSMEKMQAYLTMVRALNPRLTPDSSRVLQAYYRAQRSADDRNAARTTMRLLQSMIRLSQAHARLMFRDSVTVQDAVVAVTLMESSMQGAALLGGVNTLHTAFPQDADDEYLLQADLILRRLALDDLLEVELTHWNKVKVNRQRQKASQQREQQQQMSASLSQRSDELSQPPQGILVSSSFQNSQPEHETEGDCRAGTSNDLGGRVSSTAAEEIQTARERIAASTDLDSCASSVTPGEEVTSVRTEDDETGRHDHQVSEDVRPSQLGHDNLVRQSTPIKPHNLRRGEPLLDVSTIDAVTESHGAKFSGTQNTQMKRWEQAQGRTNGPQMIRSSPNPTLKQIQAEKGSKGKSALFVNCVPDDPFLDLASDDFDLLADDSADKSALIDLLDLTATGKELFSKKNKKVENTKGVISSKAAVGKKSAEADHDVETERDCIGSTIQHRLKLMEDREKLREEQGDDVNLFSEKALERAGKLVISKDGFRKAKRSIDKDSQQVGYSSDSKNSTKRKKEKVKKVKRRKVSIENVTESEEVEKSIPGSGDESCDEFENEKCADDKDNGLDDSAHGLSGGNDDKQVNVLSRGVKRTKKNSKHSDQVEGLSDKKERRKKNLDGTKIKKTKKDSEEERESISNKKRKHSSPSDHGQKDGDGENVTTAVRDTERSLPCSKGSTIKTPVSRSTLQKLKQFSFSSCEETTQNEDNNNGSDLDECDGRSSYFDKQSCHFGAEKISTVPDSATSAPVDEITGTKLSSGCVDMSPAENEIVIYDVENGNEAIESSSVQLAGAKVDSTEEDQNASIWAPTRKGDGRITQRSKFTRDKRDDVPKAYATEDLTSDKEVGQKNGPKSLTPKSEDSADLSSFFSKFKFKKTASSPGSAMSHQKDKPTREISDAGPKMDADGRGSRSTKSLKDQTDDSSLQRKSSVVCSKSGVDDPSRENTVDSPSDDTDVLQVRSSFKRNNPPKSAAEVNLFKLSESYDKDMDDFLSSPTKLPLNDPVLPLLTSSAQPNTSQKRRKCTKVSNSTNNHSNSKEDSVSSQRSGIEEKAARNKTDLNSAAEMSEAAWQINEAEAFADQLDESFDDIVDQSQDLNPDLTVSTLQLRTQDEIQNSALPLSGSQDLYSEPPSSNSIIPSGALSSQSSLPSFLPSPSKVPVSREKHQFKKFTFTKLKKMDSGGAVSSSQQNNVAVPSADGVLLSQSSHGDNSQNVAPPSSVPFMAIGSTPTALGGRSSDRLPLLNSSPQLKVGEMSQQSRTSNADNVTPSAFSRQKSHTQRNATSAVESISSGRSVHKNLTHHSSSDNMAPSSQTRPVAGLDRRLPSSSFSSSRGKQDSAPSWLLRRTEGEAVAKNMSSSRFASLASSSTGFGEDIDLDDGLEELLNADL</sequence>
<comment type="subcellular location">
    <subcellularLocation>
        <location evidence="1">Nucleus</location>
    </subcellularLocation>
</comment>
<keyword evidence="7" id="KW-0347">Helicase</keyword>
<evidence type="ECO:0000256" key="5">
    <source>
        <dbReference type="ARBA" id="ARBA00022763"/>
    </source>
</evidence>
<feature type="region of interest" description="Disordered" evidence="16">
    <location>
        <begin position="1386"/>
        <end position="1483"/>
    </location>
</feature>
<feature type="compositionally biased region" description="Polar residues" evidence="16">
    <location>
        <begin position="1208"/>
        <end position="1223"/>
    </location>
</feature>
<feature type="compositionally biased region" description="Polar residues" evidence="16">
    <location>
        <begin position="1387"/>
        <end position="1396"/>
    </location>
</feature>
<evidence type="ECO:0000256" key="6">
    <source>
        <dbReference type="ARBA" id="ARBA00022801"/>
    </source>
</evidence>
<keyword evidence="5" id="KW-0227">DNA damage</keyword>
<comment type="catalytic activity">
    <reaction evidence="14">
        <text>ATP + H2O = ADP + phosphate + H(+)</text>
        <dbReference type="Rhea" id="RHEA:13065"/>
        <dbReference type="ChEBI" id="CHEBI:15377"/>
        <dbReference type="ChEBI" id="CHEBI:15378"/>
        <dbReference type="ChEBI" id="CHEBI:30616"/>
        <dbReference type="ChEBI" id="CHEBI:43474"/>
        <dbReference type="ChEBI" id="CHEBI:456216"/>
        <dbReference type="EC" id="3.6.4.12"/>
    </reaction>
</comment>
<evidence type="ECO:0000256" key="3">
    <source>
        <dbReference type="ARBA" id="ARBA00012551"/>
    </source>
</evidence>
<dbReference type="CDD" id="cd17760">
    <property type="entry name" value="MCM9"/>
    <property type="match status" value="1"/>
</dbReference>
<feature type="compositionally biased region" description="Polar residues" evidence="16">
    <location>
        <begin position="1811"/>
        <end position="1825"/>
    </location>
</feature>
<proteinExistence type="inferred from homology"/>
<evidence type="ECO:0000256" key="13">
    <source>
        <dbReference type="ARBA" id="ARBA00042301"/>
    </source>
</evidence>
<keyword evidence="8 15" id="KW-0067">ATP-binding</keyword>
<keyword evidence="4 15" id="KW-0547">Nucleotide-binding</keyword>
<dbReference type="InterPro" id="IPR058768">
    <property type="entry name" value="MCM9_N"/>
</dbReference>
<evidence type="ECO:0000256" key="4">
    <source>
        <dbReference type="ARBA" id="ARBA00022741"/>
    </source>
</evidence>
<feature type="compositionally biased region" description="Basic and acidic residues" evidence="16">
    <location>
        <begin position="1557"/>
        <end position="1567"/>
    </location>
</feature>
<evidence type="ECO:0000256" key="11">
    <source>
        <dbReference type="ARBA" id="ARBA00023242"/>
    </source>
</evidence>
<evidence type="ECO:0000256" key="2">
    <source>
        <dbReference type="ARBA" id="ARBA00008010"/>
    </source>
</evidence>
<feature type="compositionally biased region" description="Basic and acidic residues" evidence="16">
    <location>
        <begin position="1397"/>
        <end position="1430"/>
    </location>
</feature>
<feature type="compositionally biased region" description="Basic and acidic residues" evidence="16">
    <location>
        <begin position="1110"/>
        <end position="1149"/>
    </location>
</feature>
<evidence type="ECO:0000256" key="7">
    <source>
        <dbReference type="ARBA" id="ARBA00022806"/>
    </source>
</evidence>
<feature type="domain" description="MCM C-terminal AAA(+) ATPase" evidence="17">
    <location>
        <begin position="304"/>
        <end position="507"/>
    </location>
</feature>
<dbReference type="InterPro" id="IPR012340">
    <property type="entry name" value="NA-bd_OB-fold"/>
</dbReference>
<dbReference type="EC" id="3.6.4.12" evidence="3"/>
<dbReference type="PANTHER" id="PTHR11630:SF48">
    <property type="entry name" value="DNA HELICASE MCM9"/>
    <property type="match status" value="1"/>
</dbReference>
<feature type="compositionally biased region" description="Polar residues" evidence="16">
    <location>
        <begin position="1432"/>
        <end position="1443"/>
    </location>
</feature>
<feature type="compositionally biased region" description="Polar residues" evidence="16">
    <location>
        <begin position="1186"/>
        <end position="1198"/>
    </location>
</feature>
<reference evidence="19" key="1">
    <citation type="submission" date="2025-08" db="UniProtKB">
        <authorList>
            <consortium name="RefSeq"/>
        </authorList>
    </citation>
    <scope>IDENTIFICATION</scope>
</reference>
<feature type="compositionally biased region" description="Polar residues" evidence="16">
    <location>
        <begin position="745"/>
        <end position="754"/>
    </location>
</feature>
<keyword evidence="10" id="KW-0234">DNA repair</keyword>
<feature type="compositionally biased region" description="Basic and acidic residues" evidence="16">
    <location>
        <begin position="769"/>
        <end position="781"/>
    </location>
</feature>
<organism evidence="18 19">
    <name type="scientific">Aplysia californica</name>
    <name type="common">California sea hare</name>
    <dbReference type="NCBI Taxonomy" id="6500"/>
    <lineage>
        <taxon>Eukaryota</taxon>
        <taxon>Metazoa</taxon>
        <taxon>Spiralia</taxon>
        <taxon>Lophotrochozoa</taxon>
        <taxon>Mollusca</taxon>
        <taxon>Gastropoda</taxon>
        <taxon>Heterobranchia</taxon>
        <taxon>Euthyneura</taxon>
        <taxon>Tectipleura</taxon>
        <taxon>Aplysiida</taxon>
        <taxon>Aplysioidea</taxon>
        <taxon>Aplysiidae</taxon>
        <taxon>Aplysia</taxon>
    </lineage>
</organism>
<evidence type="ECO:0000256" key="8">
    <source>
        <dbReference type="ARBA" id="ARBA00022840"/>
    </source>
</evidence>
<feature type="compositionally biased region" description="Basic residues" evidence="16">
    <location>
        <begin position="1024"/>
        <end position="1039"/>
    </location>
</feature>
<feature type="compositionally biased region" description="Basic and acidic residues" evidence="16">
    <location>
        <begin position="1068"/>
        <end position="1083"/>
    </location>
</feature>
<dbReference type="PROSITE" id="PS50051">
    <property type="entry name" value="MCM_2"/>
    <property type="match status" value="1"/>
</dbReference>
<feature type="compositionally biased region" description="Polar residues" evidence="16">
    <location>
        <begin position="1712"/>
        <end position="1726"/>
    </location>
</feature>
<feature type="compositionally biased region" description="Polar residues" evidence="16">
    <location>
        <begin position="1469"/>
        <end position="1479"/>
    </location>
</feature>
<dbReference type="Gene3D" id="2.40.50.140">
    <property type="entry name" value="Nucleic acid-binding proteins"/>
    <property type="match status" value="1"/>
</dbReference>